<dbReference type="SUPFAM" id="SSF52518">
    <property type="entry name" value="Thiamin diphosphate-binding fold (THDP-binding)"/>
    <property type="match status" value="2"/>
</dbReference>
<dbReference type="CDD" id="cd07035">
    <property type="entry name" value="TPP_PYR_POX_like"/>
    <property type="match status" value="1"/>
</dbReference>
<evidence type="ECO:0000313" key="8">
    <source>
        <dbReference type="Proteomes" id="UP001201549"/>
    </source>
</evidence>
<feature type="domain" description="Thiamine pyrophosphate enzyme central" evidence="4">
    <location>
        <begin position="202"/>
        <end position="335"/>
    </location>
</feature>
<dbReference type="InterPro" id="IPR029061">
    <property type="entry name" value="THDP-binding"/>
</dbReference>
<evidence type="ECO:0000259" key="5">
    <source>
        <dbReference type="Pfam" id="PF02775"/>
    </source>
</evidence>
<reference evidence="8" key="1">
    <citation type="submission" date="2023-07" db="EMBL/GenBank/DDBJ databases">
        <title>Shewanella mangrovi sp. nov., an acetaldehyde- degrading bacterium isolated from mangrove sediment.</title>
        <authorList>
            <person name="Liu Y."/>
        </authorList>
    </citation>
    <scope>NUCLEOTIDE SEQUENCE [LARGE SCALE GENOMIC DNA]</scope>
    <source>
        <strain evidence="8">C32</strain>
    </source>
</reference>
<gene>
    <name evidence="7" type="ORF">L9G74_08235</name>
</gene>
<evidence type="ECO:0000259" key="4">
    <source>
        <dbReference type="Pfam" id="PF00205"/>
    </source>
</evidence>
<dbReference type="PANTHER" id="PTHR18968">
    <property type="entry name" value="THIAMINE PYROPHOSPHATE ENZYMES"/>
    <property type="match status" value="1"/>
</dbReference>
<dbReference type="EMBL" id="JAKOGG010000004">
    <property type="protein sequence ID" value="MCS4556423.1"/>
    <property type="molecule type" value="Genomic_DNA"/>
</dbReference>
<evidence type="ECO:0000256" key="3">
    <source>
        <dbReference type="RuleBase" id="RU362132"/>
    </source>
</evidence>
<dbReference type="PANTHER" id="PTHR18968:SF142">
    <property type="entry name" value="ACETOLACTATE SYNTHASE"/>
    <property type="match status" value="1"/>
</dbReference>
<dbReference type="Gene3D" id="3.40.50.970">
    <property type="match status" value="2"/>
</dbReference>
<evidence type="ECO:0000259" key="6">
    <source>
        <dbReference type="Pfam" id="PF02776"/>
    </source>
</evidence>
<dbReference type="Pfam" id="PF00205">
    <property type="entry name" value="TPP_enzyme_M"/>
    <property type="match status" value="1"/>
</dbReference>
<evidence type="ECO:0000313" key="7">
    <source>
        <dbReference type="EMBL" id="MCS4556423.1"/>
    </source>
</evidence>
<dbReference type="InterPro" id="IPR000399">
    <property type="entry name" value="TPP-bd_CS"/>
</dbReference>
<sequence length="581" mass="63259">MTQPTINVAADAVIAFLAQQGHTSLHNFPGGTIAPLLDACGRFGVKVYTSKNEQGAGYAAFAQAKISGLPGLVAVTSGPGVTNVLTPVCDAYYDSVPMLVFTGQVGVGDLRGDKPVRQYGFQEVDTPALMASITKAQFQPHTVEELVDALPKAWAIAVEGRPGPVSIDLPMSVQRSAYSQVISPIKAAVQSPDSDACYQFLDELNTAIKHATKPLIICGNGMATASRSQQLARIRQQWRAPISHSLLGVGVADSADSGTLGYHGHTGSQISGNAIADADLILVLGSRLDIRQTGTLRETFGPHAKIFRVDFDEGELSCSKIRHDAVLLCDLDNFLALWQTQPPMVSENHLDSWYQQIEAWREQYPWPYPHAYGLRPNTVVERLSDLFPANTIVTTGVGAHQHWVARHFRFALPNRRLFTSAGHGAMGFDLPTAIGAAIHAPDSCVLCFVGDGSFQMNIQELAMIRELNLNIKIVVVDNHRLALVSQFQLMNWDTDTACGHKQSPDFVTIAKGYGIDALHCGNGDDFDDISQQFANHNGPMLLHLELDERHDVLPMLLGGQAINKMWPFYDMQGQARELSDD</sequence>
<dbReference type="InterPro" id="IPR012000">
    <property type="entry name" value="Thiamin_PyroP_enz_cen_dom"/>
</dbReference>
<dbReference type="InterPro" id="IPR039368">
    <property type="entry name" value="AHAS_TPP"/>
</dbReference>
<dbReference type="PROSITE" id="PS00187">
    <property type="entry name" value="TPP_ENZYMES"/>
    <property type="match status" value="1"/>
</dbReference>
<dbReference type="InterPro" id="IPR045229">
    <property type="entry name" value="TPP_enz"/>
</dbReference>
<comment type="similarity">
    <text evidence="1 3">Belongs to the TPP enzyme family.</text>
</comment>
<protein>
    <submittedName>
        <fullName evidence="7">Thiamine pyrophosphate-binding protein</fullName>
    </submittedName>
</protein>
<dbReference type="InterPro" id="IPR012001">
    <property type="entry name" value="Thiamin_PyroP_enz_TPP-bd_dom"/>
</dbReference>
<evidence type="ECO:0000256" key="2">
    <source>
        <dbReference type="ARBA" id="ARBA00023052"/>
    </source>
</evidence>
<keyword evidence="8" id="KW-1185">Reference proteome</keyword>
<dbReference type="Proteomes" id="UP001201549">
    <property type="component" value="Unassembled WGS sequence"/>
</dbReference>
<dbReference type="Pfam" id="PF02776">
    <property type="entry name" value="TPP_enzyme_N"/>
    <property type="match status" value="1"/>
</dbReference>
<feature type="domain" description="Thiamine pyrophosphate enzyme N-terminal TPP-binding" evidence="6">
    <location>
        <begin position="9"/>
        <end position="127"/>
    </location>
</feature>
<dbReference type="RefSeq" id="WP_238895818.1">
    <property type="nucleotide sequence ID" value="NZ_JAKOGG010000004.1"/>
</dbReference>
<dbReference type="Gene3D" id="3.40.50.1220">
    <property type="entry name" value="TPP-binding domain"/>
    <property type="match status" value="1"/>
</dbReference>
<dbReference type="Pfam" id="PF02775">
    <property type="entry name" value="TPP_enzyme_C"/>
    <property type="match status" value="1"/>
</dbReference>
<proteinExistence type="inferred from homology"/>
<evidence type="ECO:0000256" key="1">
    <source>
        <dbReference type="ARBA" id="ARBA00007812"/>
    </source>
</evidence>
<dbReference type="InterPro" id="IPR011766">
    <property type="entry name" value="TPP_enzyme_TPP-bd"/>
</dbReference>
<organism evidence="7 8">
    <name type="scientific">Shewanella electrica</name>
    <dbReference type="NCBI Taxonomy" id="515560"/>
    <lineage>
        <taxon>Bacteria</taxon>
        <taxon>Pseudomonadati</taxon>
        <taxon>Pseudomonadota</taxon>
        <taxon>Gammaproteobacteria</taxon>
        <taxon>Alteromonadales</taxon>
        <taxon>Shewanellaceae</taxon>
        <taxon>Shewanella</taxon>
    </lineage>
</organism>
<dbReference type="InterPro" id="IPR029035">
    <property type="entry name" value="DHS-like_NAD/FAD-binding_dom"/>
</dbReference>
<keyword evidence="2 3" id="KW-0786">Thiamine pyrophosphate</keyword>
<comment type="caution">
    <text evidence="7">The sequence shown here is derived from an EMBL/GenBank/DDBJ whole genome shotgun (WGS) entry which is preliminary data.</text>
</comment>
<accession>A0ABT2FJB2</accession>
<dbReference type="CDD" id="cd02015">
    <property type="entry name" value="TPP_AHAS"/>
    <property type="match status" value="1"/>
</dbReference>
<feature type="domain" description="Thiamine pyrophosphate enzyme TPP-binding" evidence="5">
    <location>
        <begin position="396"/>
        <end position="543"/>
    </location>
</feature>
<name>A0ABT2FJB2_9GAMM</name>
<dbReference type="SUPFAM" id="SSF52467">
    <property type="entry name" value="DHS-like NAD/FAD-binding domain"/>
    <property type="match status" value="1"/>
</dbReference>